<evidence type="ECO:0000313" key="2">
    <source>
        <dbReference type="EMBL" id="GBC60628.1"/>
    </source>
</evidence>
<comment type="caution">
    <text evidence="2">The sequence shown here is derived from an EMBL/GenBank/DDBJ whole genome shotgun (WGS) entry which is preliminary data.</text>
</comment>
<dbReference type="InterPro" id="IPR014710">
    <property type="entry name" value="RmlC-like_jellyroll"/>
</dbReference>
<dbReference type="RefSeq" id="WP_124328023.1">
    <property type="nucleotide sequence ID" value="NZ_BEXT01000001.1"/>
</dbReference>
<gene>
    <name evidence="2" type="ORF">DENIS_1585</name>
</gene>
<dbReference type="Pfam" id="PF00027">
    <property type="entry name" value="cNMP_binding"/>
    <property type="match status" value="2"/>
</dbReference>
<evidence type="ECO:0000313" key="3">
    <source>
        <dbReference type="Proteomes" id="UP000288096"/>
    </source>
</evidence>
<dbReference type="Pfam" id="PF14332">
    <property type="entry name" value="DUF4388"/>
    <property type="match status" value="1"/>
</dbReference>
<dbReference type="PROSITE" id="PS50042">
    <property type="entry name" value="CNMP_BINDING_3"/>
    <property type="match status" value="2"/>
</dbReference>
<reference evidence="3" key="1">
    <citation type="submission" date="2017-11" db="EMBL/GenBank/DDBJ databases">
        <authorList>
            <person name="Watanabe M."/>
            <person name="Kojima H."/>
        </authorList>
    </citation>
    <scope>NUCLEOTIDE SEQUENCE [LARGE SCALE GENOMIC DNA]</scope>
    <source>
        <strain evidence="3">Tokyo 01</strain>
    </source>
</reference>
<reference evidence="3" key="2">
    <citation type="submission" date="2019-01" db="EMBL/GenBank/DDBJ databases">
        <title>Genome sequence of Desulfonema ishimotonii strain Tokyo 01.</title>
        <authorList>
            <person name="Fukui M."/>
        </authorList>
    </citation>
    <scope>NUCLEOTIDE SEQUENCE [LARGE SCALE GENOMIC DNA]</scope>
    <source>
        <strain evidence="3">Tokyo 01</strain>
    </source>
</reference>
<dbReference type="SUPFAM" id="SSF51206">
    <property type="entry name" value="cAMP-binding domain-like"/>
    <property type="match status" value="2"/>
</dbReference>
<sequence length="392" mass="43168">MSNKVVLSGSLEFLGLGDILQLIGSNGSSGILRVISKYSAEPGQVYFSKGSIIHATSPSLSGLDAAYALFGWAEGVFEFVEEAVSVKKTIRTSRMEIILDGLRMVDDGVTQKMGAVSFDDNKESSGEASLRIPVLKGPLVDYMYVLDEESFYQNRKIVQENKHGSWIWAILEGTVDIIKETPKGPLTIIRLGPGAFIGGVTSFSFHENVRTATAQAATDVQLGVLDAQRMAEEYGNCSLQFRDVALSLDRRRNEITERAVDIYLKQDNLKKITQGKKLMVRQGKKEEKLFRIDQGEVAVVRKTKAGYLPLALLGPGDFIGPVPFYDIGHEPQLASVFASEDVEFSPLDAQLLLEEYDQLSSTLKNLIEGIATSISITTRVAYDFLKINARKK</sequence>
<dbReference type="InterPro" id="IPR018490">
    <property type="entry name" value="cNMP-bd_dom_sf"/>
</dbReference>
<dbReference type="InterPro" id="IPR025497">
    <property type="entry name" value="PatA-like_N"/>
</dbReference>
<dbReference type="Proteomes" id="UP000288096">
    <property type="component" value="Unassembled WGS sequence"/>
</dbReference>
<name>A0A401FUK5_9BACT</name>
<dbReference type="Gene3D" id="2.60.120.10">
    <property type="entry name" value="Jelly Rolls"/>
    <property type="match status" value="2"/>
</dbReference>
<organism evidence="2 3">
    <name type="scientific">Desulfonema ishimotonii</name>
    <dbReference type="NCBI Taxonomy" id="45657"/>
    <lineage>
        <taxon>Bacteria</taxon>
        <taxon>Pseudomonadati</taxon>
        <taxon>Thermodesulfobacteriota</taxon>
        <taxon>Desulfobacteria</taxon>
        <taxon>Desulfobacterales</taxon>
        <taxon>Desulfococcaceae</taxon>
        <taxon>Desulfonema</taxon>
    </lineage>
</organism>
<dbReference type="SMART" id="SM00100">
    <property type="entry name" value="cNMP"/>
    <property type="match status" value="1"/>
</dbReference>
<proteinExistence type="predicted"/>
<evidence type="ECO:0000259" key="1">
    <source>
        <dbReference type="PROSITE" id="PS50042"/>
    </source>
</evidence>
<dbReference type="PANTHER" id="PTHR36304">
    <property type="entry name" value="DOMAIN GTPASE-ACTIVATING PROTEIN, PUTATIVE-RELATED-RELATED"/>
    <property type="match status" value="1"/>
</dbReference>
<dbReference type="CDD" id="cd00038">
    <property type="entry name" value="CAP_ED"/>
    <property type="match status" value="2"/>
</dbReference>
<feature type="domain" description="Cyclic nucleotide-binding" evidence="1">
    <location>
        <begin position="279"/>
        <end position="348"/>
    </location>
</feature>
<dbReference type="AlphaFoldDB" id="A0A401FUK5"/>
<dbReference type="InterPro" id="IPR000595">
    <property type="entry name" value="cNMP-bd_dom"/>
</dbReference>
<accession>A0A401FUK5</accession>
<dbReference type="OrthoDB" id="5504293at2"/>
<feature type="domain" description="Cyclic nucleotide-binding" evidence="1">
    <location>
        <begin position="139"/>
        <end position="251"/>
    </location>
</feature>
<keyword evidence="3" id="KW-1185">Reference proteome</keyword>
<dbReference type="PANTHER" id="PTHR36304:SF4">
    <property type="entry name" value="DUF4388 DOMAIN-CONTAINING PROTEIN"/>
    <property type="match status" value="1"/>
</dbReference>
<dbReference type="EMBL" id="BEXT01000001">
    <property type="protein sequence ID" value="GBC60628.1"/>
    <property type="molecule type" value="Genomic_DNA"/>
</dbReference>
<protein>
    <recommendedName>
        <fullName evidence="1">Cyclic nucleotide-binding domain-containing protein</fullName>
    </recommendedName>
</protein>